<feature type="compositionally biased region" description="Basic and acidic residues" evidence="5">
    <location>
        <begin position="311"/>
        <end position="322"/>
    </location>
</feature>
<feature type="transmembrane region" description="Helical" evidence="6">
    <location>
        <begin position="236"/>
        <end position="259"/>
    </location>
</feature>
<dbReference type="InterPro" id="IPR051080">
    <property type="entry name" value="Nematode_rcpt-like_serp_alpha"/>
</dbReference>
<dbReference type="GO" id="GO:0004984">
    <property type="term" value="F:olfactory receptor activity"/>
    <property type="evidence" value="ECO:0007669"/>
    <property type="project" value="TreeGrafter"/>
</dbReference>
<protein>
    <submittedName>
        <fullName evidence="7">Uncharacterized protein</fullName>
    </submittedName>
</protein>
<keyword evidence="4 6" id="KW-0472">Membrane</keyword>
<dbReference type="GO" id="GO:0016020">
    <property type="term" value="C:membrane"/>
    <property type="evidence" value="ECO:0007669"/>
    <property type="project" value="UniProtKB-SubCell"/>
</dbReference>
<evidence type="ECO:0000313" key="7">
    <source>
        <dbReference type="EMBL" id="CAI5442981.1"/>
    </source>
</evidence>
<evidence type="ECO:0000256" key="2">
    <source>
        <dbReference type="ARBA" id="ARBA00022692"/>
    </source>
</evidence>
<evidence type="ECO:0000256" key="3">
    <source>
        <dbReference type="ARBA" id="ARBA00022989"/>
    </source>
</evidence>
<sequence length="328" mass="38072">MNSCVTLEQKEVLQSISYELVVGFNFSLTAISFLFTTIAIIKLLSQSIIQSSTKIFLLSSLFYVFVQNIAYGKLKINMIWDLLFKMNDSCYPYYKITDCLFILKGLMMASCGLMVNQSFMSLDRIFHLISPGFYKDLRTIPAWIAVIVTFFVSFFTFEILTIGDPLEGQVLTCAYFPRKSAKHYELFLSTIFYLSIAHFIIDTIIFKLVLMRKQKVNSFNMLEKYHAKESLKSIQYVVLISSVQFLAQVLSSWCVSVFLNVGTFLSSSYYAITSSLTYSLPYFCVIHPILIIWMLRRTRIERQQSIQKMRSQRETQDEHMSRMTDAWA</sequence>
<organism evidence="7 8">
    <name type="scientific">Caenorhabditis angaria</name>
    <dbReference type="NCBI Taxonomy" id="860376"/>
    <lineage>
        <taxon>Eukaryota</taxon>
        <taxon>Metazoa</taxon>
        <taxon>Ecdysozoa</taxon>
        <taxon>Nematoda</taxon>
        <taxon>Chromadorea</taxon>
        <taxon>Rhabditida</taxon>
        <taxon>Rhabditina</taxon>
        <taxon>Rhabditomorpha</taxon>
        <taxon>Rhabditoidea</taxon>
        <taxon>Rhabditidae</taxon>
        <taxon>Peloderinae</taxon>
        <taxon>Caenorhabditis</taxon>
    </lineage>
</organism>
<feature type="transmembrane region" description="Helical" evidence="6">
    <location>
        <begin position="140"/>
        <end position="162"/>
    </location>
</feature>
<feature type="transmembrane region" description="Helical" evidence="6">
    <location>
        <begin position="55"/>
        <end position="74"/>
    </location>
</feature>
<keyword evidence="2 6" id="KW-0812">Transmembrane</keyword>
<comment type="subcellular location">
    <subcellularLocation>
        <location evidence="1">Membrane</location>
        <topology evidence="1">Multi-pass membrane protein</topology>
    </subcellularLocation>
</comment>
<dbReference type="Proteomes" id="UP001152747">
    <property type="component" value="Unassembled WGS sequence"/>
</dbReference>
<reference evidence="7" key="1">
    <citation type="submission" date="2022-11" db="EMBL/GenBank/DDBJ databases">
        <authorList>
            <person name="Kikuchi T."/>
        </authorList>
    </citation>
    <scope>NUCLEOTIDE SEQUENCE</scope>
    <source>
        <strain evidence="7">PS1010</strain>
    </source>
</reference>
<feature type="transmembrane region" description="Helical" evidence="6">
    <location>
        <begin position="186"/>
        <end position="210"/>
    </location>
</feature>
<feature type="region of interest" description="Disordered" evidence="5">
    <location>
        <begin position="306"/>
        <end position="328"/>
    </location>
</feature>
<keyword evidence="8" id="KW-1185">Reference proteome</keyword>
<dbReference type="AlphaFoldDB" id="A0A9P1IDA1"/>
<dbReference type="InterPro" id="IPR000344">
    <property type="entry name" value="7TM_GPCR_serpentine_rcpt_Sra"/>
</dbReference>
<evidence type="ECO:0000256" key="5">
    <source>
        <dbReference type="SAM" id="MobiDB-lite"/>
    </source>
</evidence>
<evidence type="ECO:0000256" key="4">
    <source>
        <dbReference type="ARBA" id="ARBA00023136"/>
    </source>
</evidence>
<evidence type="ECO:0000313" key="8">
    <source>
        <dbReference type="Proteomes" id="UP001152747"/>
    </source>
</evidence>
<evidence type="ECO:0000256" key="6">
    <source>
        <dbReference type="SAM" id="Phobius"/>
    </source>
</evidence>
<dbReference type="PANTHER" id="PTHR31357">
    <property type="entry name" value="SERPENTINE RECEPTOR CLASS ALPHA-10"/>
    <property type="match status" value="1"/>
</dbReference>
<gene>
    <name evidence="7" type="ORF">CAMP_LOCUS5618</name>
</gene>
<accession>A0A9P1IDA1</accession>
<feature type="transmembrane region" description="Helical" evidence="6">
    <location>
        <begin position="20"/>
        <end position="43"/>
    </location>
</feature>
<evidence type="ECO:0000256" key="1">
    <source>
        <dbReference type="ARBA" id="ARBA00004141"/>
    </source>
</evidence>
<keyword evidence="3 6" id="KW-1133">Transmembrane helix</keyword>
<proteinExistence type="predicted"/>
<feature type="transmembrane region" description="Helical" evidence="6">
    <location>
        <begin position="279"/>
        <end position="295"/>
    </location>
</feature>
<dbReference type="PANTHER" id="PTHR31357:SF15">
    <property type="entry name" value="SERPENTINE RECEPTOR CLASS ALPHA-13"/>
    <property type="match status" value="1"/>
</dbReference>
<dbReference type="PRINTS" id="PR00697">
    <property type="entry name" value="TMPROTEINSRA"/>
</dbReference>
<name>A0A9P1IDA1_9PELO</name>
<dbReference type="Pfam" id="PF02117">
    <property type="entry name" value="7TM_GPCR_Sra"/>
    <property type="match status" value="1"/>
</dbReference>
<dbReference type="EMBL" id="CANHGI010000002">
    <property type="protein sequence ID" value="CAI5442981.1"/>
    <property type="molecule type" value="Genomic_DNA"/>
</dbReference>
<dbReference type="GO" id="GO:0004930">
    <property type="term" value="F:G protein-coupled receptor activity"/>
    <property type="evidence" value="ECO:0007669"/>
    <property type="project" value="InterPro"/>
</dbReference>
<comment type="caution">
    <text evidence="7">The sequence shown here is derived from an EMBL/GenBank/DDBJ whole genome shotgun (WGS) entry which is preliminary data.</text>
</comment>